<dbReference type="PANTHER" id="PTHR43249:SF1">
    <property type="entry name" value="D-GLUCOSIDE 3-DEHYDROGENASE"/>
    <property type="match status" value="1"/>
</dbReference>
<evidence type="ECO:0000313" key="3">
    <source>
        <dbReference type="Proteomes" id="UP001225316"/>
    </source>
</evidence>
<dbReference type="RefSeq" id="WP_308949428.1">
    <property type="nucleotide sequence ID" value="NZ_JARXHW010000012.1"/>
</dbReference>
<organism evidence="2 3">
    <name type="scientific">Thalassobacterium maritimum</name>
    <dbReference type="NCBI Taxonomy" id="3041265"/>
    <lineage>
        <taxon>Bacteria</taxon>
        <taxon>Pseudomonadati</taxon>
        <taxon>Verrucomicrobiota</taxon>
        <taxon>Opitutia</taxon>
        <taxon>Puniceicoccales</taxon>
        <taxon>Coraliomargaritaceae</taxon>
        <taxon>Thalassobacterium</taxon>
    </lineage>
</organism>
<dbReference type="Gene3D" id="3.30.360.10">
    <property type="entry name" value="Dihydrodipicolinate Reductase, domain 2"/>
    <property type="match status" value="1"/>
</dbReference>
<reference evidence="2 3" key="1">
    <citation type="submission" date="2023-04" db="EMBL/GenBank/DDBJ databases">
        <title>A novel bacteria isolated from coastal sediment.</title>
        <authorList>
            <person name="Liu X.-J."/>
            <person name="Du Z.-J."/>
        </authorList>
    </citation>
    <scope>NUCLEOTIDE SEQUENCE [LARGE SCALE GENOMIC DNA]</scope>
    <source>
        <strain evidence="2 3">SDUM461003</strain>
    </source>
</reference>
<sequence length="396" mass="43786">MKDSSSNIKLLMVGIGGYGNRYLQSISEQSEGTLTAIVDPMPEKAPLGPELMAQGMPIFPSIQDFLASGIEVDLAIVSSPISFHAEQSCALMKAGIDVLCEKPIAATVEDAEQMRQTRDETGRLLEIGYQWCFSEAIQDLKKDIIDGVFGAAKTLMTRVEWSRNSAYYSRNNWAGCILNKQGQTVNDSPVGNATAHYLNNMLYILGEEMNQSTRPKSVSAECYRANPIENYDTACCRIKTAAAADILFYTTHAVPKDDGPVFKYIFEHAEIDYSNLGDIIATFADGRTKNYGNPDANRMRKLAFCIRQCRAKSSRESICSVESATALTLCVEALQKVKVTNFDDADIVKQELEDDQSLLYVPSLPEAIHKSFEQQKLFSELGELSWARTSSTVTIP</sequence>
<dbReference type="Proteomes" id="UP001225316">
    <property type="component" value="Unassembled WGS sequence"/>
</dbReference>
<dbReference type="PANTHER" id="PTHR43249">
    <property type="entry name" value="UDP-N-ACETYL-2-AMINO-2-DEOXY-D-GLUCURONATE OXIDASE"/>
    <property type="match status" value="1"/>
</dbReference>
<dbReference type="InterPro" id="IPR052515">
    <property type="entry name" value="Gfo/Idh/MocA_Oxidoreductase"/>
</dbReference>
<comment type="caution">
    <text evidence="2">The sequence shown here is derived from an EMBL/GenBank/DDBJ whole genome shotgun (WGS) entry which is preliminary data.</text>
</comment>
<dbReference type="Gene3D" id="3.40.50.720">
    <property type="entry name" value="NAD(P)-binding Rossmann-like Domain"/>
    <property type="match status" value="1"/>
</dbReference>
<gene>
    <name evidence="2" type="ORF">QEH52_07230</name>
</gene>
<dbReference type="SUPFAM" id="SSF51735">
    <property type="entry name" value="NAD(P)-binding Rossmann-fold domains"/>
    <property type="match status" value="1"/>
</dbReference>
<name>A0ABU1AVK0_9BACT</name>
<feature type="domain" description="Gfo/Idh/MocA-like oxidoreductase N-terminal" evidence="1">
    <location>
        <begin position="8"/>
        <end position="129"/>
    </location>
</feature>
<dbReference type="InterPro" id="IPR036291">
    <property type="entry name" value="NAD(P)-bd_dom_sf"/>
</dbReference>
<dbReference type="EMBL" id="JARXHW010000012">
    <property type="protein sequence ID" value="MDQ8207294.1"/>
    <property type="molecule type" value="Genomic_DNA"/>
</dbReference>
<proteinExistence type="predicted"/>
<keyword evidence="3" id="KW-1185">Reference proteome</keyword>
<accession>A0ABU1AVK0</accession>
<dbReference type="Pfam" id="PF01408">
    <property type="entry name" value="GFO_IDH_MocA"/>
    <property type="match status" value="1"/>
</dbReference>
<evidence type="ECO:0000313" key="2">
    <source>
        <dbReference type="EMBL" id="MDQ8207294.1"/>
    </source>
</evidence>
<dbReference type="InterPro" id="IPR000683">
    <property type="entry name" value="Gfo/Idh/MocA-like_OxRdtase_N"/>
</dbReference>
<evidence type="ECO:0000259" key="1">
    <source>
        <dbReference type="Pfam" id="PF01408"/>
    </source>
</evidence>
<protein>
    <submittedName>
        <fullName evidence="2">Gfo/Idh/MocA family oxidoreductase</fullName>
    </submittedName>
</protein>